<reference evidence="2 3" key="1">
    <citation type="submission" date="2017-06" db="EMBL/GenBank/DDBJ databases">
        <authorList>
            <person name="Kim H.J."/>
            <person name="Triplett B.A."/>
        </authorList>
    </citation>
    <scope>NUCLEOTIDE SEQUENCE [LARGE SCALE GENOMIC DNA]</scope>
    <source>
        <strain evidence="2 3">DSM 25597</strain>
    </source>
</reference>
<dbReference type="Proteomes" id="UP000198379">
    <property type="component" value="Unassembled WGS sequence"/>
</dbReference>
<keyword evidence="1" id="KW-0732">Signal</keyword>
<keyword evidence="3" id="KW-1185">Reference proteome</keyword>
<gene>
    <name evidence="2" type="ORF">SAMN06265376_108130</name>
</gene>
<evidence type="ECO:0000313" key="3">
    <source>
        <dbReference type="Proteomes" id="UP000198379"/>
    </source>
</evidence>
<protein>
    <submittedName>
        <fullName evidence="2">Uncharacterized protein</fullName>
    </submittedName>
</protein>
<dbReference type="OrthoDB" id="1444720at2"/>
<dbReference type="EMBL" id="FZNY01000008">
    <property type="protein sequence ID" value="SNS22243.1"/>
    <property type="molecule type" value="Genomic_DNA"/>
</dbReference>
<evidence type="ECO:0000313" key="2">
    <source>
        <dbReference type="EMBL" id="SNS22243.1"/>
    </source>
</evidence>
<proteinExistence type="predicted"/>
<accession>A0A239CS84</accession>
<dbReference type="RefSeq" id="WP_089373412.1">
    <property type="nucleotide sequence ID" value="NZ_BMEP01000009.1"/>
</dbReference>
<sequence>MKKSLSLLFALSLVCMSFQCEDEPNEVIITNNFKATVSTTNVSLNDTLWITGRVSSQAFNETLGDSIPNDFNNGDLVSIYKLRPAMDQSNSVDAINNFEIIEEVGQTSRLGACPNGGLAIEGTLSEDSSEYRYEIGLKPVEEGDYVLSWNFDTSITNTDRNTEILSNYPVDGNPNTLEFDNCGIVSTLPNIDTSTKLYFFSVE</sequence>
<name>A0A239CS84_9FLAO</name>
<organism evidence="2 3">
    <name type="scientific">Dokdonia pacifica</name>
    <dbReference type="NCBI Taxonomy" id="1627892"/>
    <lineage>
        <taxon>Bacteria</taxon>
        <taxon>Pseudomonadati</taxon>
        <taxon>Bacteroidota</taxon>
        <taxon>Flavobacteriia</taxon>
        <taxon>Flavobacteriales</taxon>
        <taxon>Flavobacteriaceae</taxon>
        <taxon>Dokdonia</taxon>
    </lineage>
</organism>
<feature type="chain" id="PRO_5012895930" evidence="1">
    <location>
        <begin position="21"/>
        <end position="203"/>
    </location>
</feature>
<dbReference type="AlphaFoldDB" id="A0A239CS84"/>
<feature type="signal peptide" evidence="1">
    <location>
        <begin position="1"/>
        <end position="20"/>
    </location>
</feature>
<evidence type="ECO:0000256" key="1">
    <source>
        <dbReference type="SAM" id="SignalP"/>
    </source>
</evidence>